<feature type="compositionally biased region" description="Basic and acidic residues" evidence="1">
    <location>
        <begin position="111"/>
        <end position="125"/>
    </location>
</feature>
<feature type="compositionally biased region" description="Basic and acidic residues" evidence="1">
    <location>
        <begin position="1"/>
        <end position="86"/>
    </location>
</feature>
<evidence type="ECO:0000313" key="2">
    <source>
        <dbReference type="EMBL" id="KAH3720851.1"/>
    </source>
</evidence>
<organism evidence="2 3">
    <name type="scientific">Dreissena polymorpha</name>
    <name type="common">Zebra mussel</name>
    <name type="synonym">Mytilus polymorpha</name>
    <dbReference type="NCBI Taxonomy" id="45954"/>
    <lineage>
        <taxon>Eukaryota</taxon>
        <taxon>Metazoa</taxon>
        <taxon>Spiralia</taxon>
        <taxon>Lophotrochozoa</taxon>
        <taxon>Mollusca</taxon>
        <taxon>Bivalvia</taxon>
        <taxon>Autobranchia</taxon>
        <taxon>Heteroconchia</taxon>
        <taxon>Euheterodonta</taxon>
        <taxon>Imparidentia</taxon>
        <taxon>Neoheterodontei</taxon>
        <taxon>Myida</taxon>
        <taxon>Dreissenoidea</taxon>
        <taxon>Dreissenidae</taxon>
        <taxon>Dreissena</taxon>
    </lineage>
</organism>
<protein>
    <submittedName>
        <fullName evidence="2">Uncharacterized protein</fullName>
    </submittedName>
</protein>
<proteinExistence type="predicted"/>
<sequence>MTKLRQEPVRQEKERSLTKESMKKARQKPERPEKERLMTNESMRKARQVPEKPEKERSLTKESMRKARQNPDRPEKERLITKESMRKARQVPGRPEKERSMTKNSIRKARQNPERPEKERLMTKESKRKARQVPGRPEKQRSMTKESMRKCRLIPKYRDKDKQKTLLSMKNRRKSELYRVGKRLKKQSRRVDLAYKSQEKLHNKNSRRSKRALLNVHLKEKYNRKAGTLGNNISSCINKFKSIIADGQVFVCTCCHQTWFKHSVMKTNTLNGKISASVMKEFFTGHLSFDNCEWVCNTCIKYVKKRTKFHVCLSRIRMHSR</sequence>
<dbReference type="Proteomes" id="UP000828390">
    <property type="component" value="Unassembled WGS sequence"/>
</dbReference>
<reference evidence="2" key="2">
    <citation type="submission" date="2020-11" db="EMBL/GenBank/DDBJ databases">
        <authorList>
            <person name="McCartney M.A."/>
            <person name="Auch B."/>
            <person name="Kono T."/>
            <person name="Mallez S."/>
            <person name="Becker A."/>
            <person name="Gohl D.M."/>
            <person name="Silverstein K.A.T."/>
            <person name="Koren S."/>
            <person name="Bechman K.B."/>
            <person name="Herman A."/>
            <person name="Abrahante J.E."/>
            <person name="Garbe J."/>
        </authorList>
    </citation>
    <scope>NUCLEOTIDE SEQUENCE</scope>
    <source>
        <strain evidence="2">Duluth1</strain>
        <tissue evidence="2">Whole animal</tissue>
    </source>
</reference>
<feature type="compositionally biased region" description="Basic and acidic residues" evidence="1">
    <location>
        <begin position="136"/>
        <end position="149"/>
    </location>
</feature>
<evidence type="ECO:0000313" key="3">
    <source>
        <dbReference type="Proteomes" id="UP000828390"/>
    </source>
</evidence>
<name>A0A9D4CB41_DREPO</name>
<feature type="region of interest" description="Disordered" evidence="1">
    <location>
        <begin position="1"/>
        <end position="151"/>
    </location>
</feature>
<reference evidence="2" key="1">
    <citation type="journal article" date="2019" name="bioRxiv">
        <title>The Genome of the Zebra Mussel, Dreissena polymorpha: A Resource for Invasive Species Research.</title>
        <authorList>
            <person name="McCartney M.A."/>
            <person name="Auch B."/>
            <person name="Kono T."/>
            <person name="Mallez S."/>
            <person name="Zhang Y."/>
            <person name="Obille A."/>
            <person name="Becker A."/>
            <person name="Abrahante J.E."/>
            <person name="Garbe J."/>
            <person name="Badalamenti J.P."/>
            <person name="Herman A."/>
            <person name="Mangelson H."/>
            <person name="Liachko I."/>
            <person name="Sullivan S."/>
            <person name="Sone E.D."/>
            <person name="Koren S."/>
            <person name="Silverstein K.A.T."/>
            <person name="Beckman K.B."/>
            <person name="Gohl D.M."/>
        </authorList>
    </citation>
    <scope>NUCLEOTIDE SEQUENCE</scope>
    <source>
        <strain evidence="2">Duluth1</strain>
        <tissue evidence="2">Whole animal</tissue>
    </source>
</reference>
<comment type="caution">
    <text evidence="2">The sequence shown here is derived from an EMBL/GenBank/DDBJ whole genome shotgun (WGS) entry which is preliminary data.</text>
</comment>
<gene>
    <name evidence="2" type="ORF">DPMN_063760</name>
</gene>
<accession>A0A9D4CB41</accession>
<evidence type="ECO:0000256" key="1">
    <source>
        <dbReference type="SAM" id="MobiDB-lite"/>
    </source>
</evidence>
<dbReference type="AlphaFoldDB" id="A0A9D4CB41"/>
<keyword evidence="3" id="KW-1185">Reference proteome</keyword>
<dbReference type="EMBL" id="JAIWYP010000013">
    <property type="protein sequence ID" value="KAH3720851.1"/>
    <property type="molecule type" value="Genomic_DNA"/>
</dbReference>